<comment type="similarity">
    <text evidence="1">Belongs to the glycosyl hydrolase 3 family.</text>
</comment>
<evidence type="ECO:0000313" key="5">
    <source>
        <dbReference type="EMBL" id="MFC5014295.1"/>
    </source>
</evidence>
<dbReference type="InterPro" id="IPR050288">
    <property type="entry name" value="Cellulose_deg_GH3"/>
</dbReference>
<dbReference type="InterPro" id="IPR026891">
    <property type="entry name" value="Fn3-like"/>
</dbReference>
<organism evidence="5 6">
    <name type="scientific">Streptomyces lienomycini</name>
    <dbReference type="NCBI Taxonomy" id="284035"/>
    <lineage>
        <taxon>Bacteria</taxon>
        <taxon>Bacillati</taxon>
        <taxon>Actinomycetota</taxon>
        <taxon>Actinomycetes</taxon>
        <taxon>Kitasatosporales</taxon>
        <taxon>Streptomycetaceae</taxon>
        <taxon>Streptomyces</taxon>
    </lineage>
</organism>
<protein>
    <submittedName>
        <fullName evidence="5">Beta-glucosidase</fullName>
    </submittedName>
</protein>
<dbReference type="EMBL" id="JBHSJO010000001">
    <property type="protein sequence ID" value="MFC5014295.1"/>
    <property type="molecule type" value="Genomic_DNA"/>
</dbReference>
<dbReference type="PANTHER" id="PTHR42715">
    <property type="entry name" value="BETA-GLUCOSIDASE"/>
    <property type="match status" value="1"/>
</dbReference>
<keyword evidence="2" id="KW-0378">Hydrolase</keyword>
<feature type="compositionally biased region" description="Pro residues" evidence="3">
    <location>
        <begin position="293"/>
        <end position="309"/>
    </location>
</feature>
<feature type="region of interest" description="Disordered" evidence="3">
    <location>
        <begin position="482"/>
        <end position="508"/>
    </location>
</feature>
<evidence type="ECO:0000259" key="4">
    <source>
        <dbReference type="SMART" id="SM01217"/>
    </source>
</evidence>
<dbReference type="SMART" id="SM01217">
    <property type="entry name" value="Fn3_like"/>
    <property type="match status" value="1"/>
</dbReference>
<gene>
    <name evidence="5" type="ORF">ACFPRC_05315</name>
</gene>
<dbReference type="InterPro" id="IPR017853">
    <property type="entry name" value="GH"/>
</dbReference>
<dbReference type="Gene3D" id="2.60.40.10">
    <property type="entry name" value="Immunoglobulins"/>
    <property type="match status" value="1"/>
</dbReference>
<dbReference type="PANTHER" id="PTHR42715:SF10">
    <property type="entry name" value="BETA-GLUCOSIDASE"/>
    <property type="match status" value="1"/>
</dbReference>
<evidence type="ECO:0000256" key="1">
    <source>
        <dbReference type="ARBA" id="ARBA00005336"/>
    </source>
</evidence>
<dbReference type="InterPro" id="IPR001764">
    <property type="entry name" value="Glyco_hydro_3_N"/>
</dbReference>
<dbReference type="Pfam" id="PF14310">
    <property type="entry name" value="Fn3-like"/>
    <property type="match status" value="1"/>
</dbReference>
<comment type="caution">
    <text evidence="5">The sequence shown here is derived from an EMBL/GenBank/DDBJ whole genome shotgun (WGS) entry which is preliminary data.</text>
</comment>
<evidence type="ECO:0000256" key="3">
    <source>
        <dbReference type="SAM" id="MobiDB-lite"/>
    </source>
</evidence>
<dbReference type="InterPro" id="IPR036881">
    <property type="entry name" value="Glyco_hydro_3_C_sf"/>
</dbReference>
<dbReference type="RefSeq" id="WP_381156605.1">
    <property type="nucleotide sequence ID" value="NZ_JBHSJO010000001.1"/>
</dbReference>
<dbReference type="InterPro" id="IPR036962">
    <property type="entry name" value="Glyco_hydro_3_N_sf"/>
</dbReference>
<evidence type="ECO:0000256" key="2">
    <source>
        <dbReference type="ARBA" id="ARBA00022801"/>
    </source>
</evidence>
<dbReference type="Pfam" id="PF00933">
    <property type="entry name" value="Glyco_hydro_3"/>
    <property type="match status" value="1"/>
</dbReference>
<feature type="compositionally biased region" description="Low complexity" evidence="3">
    <location>
        <begin position="310"/>
        <end position="321"/>
    </location>
</feature>
<feature type="domain" description="Fibronectin type III-like" evidence="4">
    <location>
        <begin position="833"/>
        <end position="903"/>
    </location>
</feature>
<proteinExistence type="inferred from homology"/>
<feature type="compositionally biased region" description="Pro residues" evidence="3">
    <location>
        <begin position="485"/>
        <end position="495"/>
    </location>
</feature>
<name>A0ABV9WM25_9ACTN</name>
<dbReference type="Gene3D" id="3.40.50.1700">
    <property type="entry name" value="Glycoside hydrolase family 3 C-terminal domain"/>
    <property type="match status" value="2"/>
</dbReference>
<dbReference type="SUPFAM" id="SSF52279">
    <property type="entry name" value="Beta-D-glucan exohydrolase, C-terminal domain"/>
    <property type="match status" value="1"/>
</dbReference>
<sequence>MGTSDAELERLLGKLTPRARALLLSGATTWRTKAEPAVGLRGLVMSDGPAGVRGETWDERNTSVLLPSASALAATWDEALVEDLGGLLAAEARGKDVDVLLAPTLNLHRSPLGGRHFECFSEDPELTGRIGAAFIRGVQAHGVAATAKHYVANDSETDRLTVDVRVGERALREVYLAPFEAAVAAGVRLVMAGYNAVNGATMTASTLLTDPLKSEWGFDGVVVSDWGAVRATVGAALAGLDLAMPGPDGPWGEALARAAADGGAPAAAVDDKARRLLRLAAWLDALGGRDSPPEPPPPPPLPSPRPPTGPTASTAPTVLTAPAPPTAPTAPTAPAASTAPTAPAASTAPTAPTASTTAPAPDERRGAGRPAAPAPAPTGSRAAPAPPETSAIAAPVETSAVASPAGVRALARRAVAAGAVLLANRDLLPLDPERLGTVAVIGAHAARTRTQGGGSAGVFPQDEVSLLDGIRDALRGRAHVVHVPGPRPDGPAPPLDPDDCTDPRSGRPGVLLRMLDADGRELYAERRRGGRQLEPRLVPGAHTVEIGARLRPRTAGHWTLGVAGFGRMSLTLDGRTLLEGEFAPSTDDPAVVHVNPPARCATADLAEGRDVLLVARRELAPGTGRATVVVAAPPAPDVTASLAEAARAARAADAAIVVVGTTEHGESEGHDRTGLALGATQDALVRAVTAANPRTVAVVNSGGPVELPWREETGAVLLAWFPGQEGGGGIADVLLGRAEPGGRLPTTWPAALADAPVTRTRPDGGRLDYAEGLHIGYRGWLRHQRTPAYWFGHGLGYTTWAYEELTVPPWTRAGDDLTVRVRVRNTGARRGREVVQVYLARPASALDRPTRWLAGYAAVRADPGETVTATVRVPARALRHWSVEEHAWRTEAGHWRALAGRSAGEVPLVADLEVVDASSA</sequence>
<feature type="compositionally biased region" description="Low complexity" evidence="3">
    <location>
        <begin position="329"/>
        <end position="360"/>
    </location>
</feature>
<dbReference type="PRINTS" id="PR00133">
    <property type="entry name" value="GLHYDRLASE3"/>
</dbReference>
<accession>A0ABV9WM25</accession>
<dbReference type="InterPro" id="IPR013783">
    <property type="entry name" value="Ig-like_fold"/>
</dbReference>
<dbReference type="Gene3D" id="3.20.20.300">
    <property type="entry name" value="Glycoside hydrolase, family 3, N-terminal domain"/>
    <property type="match status" value="1"/>
</dbReference>
<dbReference type="Pfam" id="PF01915">
    <property type="entry name" value="Glyco_hydro_3_C"/>
    <property type="match status" value="1"/>
</dbReference>
<dbReference type="InterPro" id="IPR002772">
    <property type="entry name" value="Glyco_hydro_3_C"/>
</dbReference>
<dbReference type="Proteomes" id="UP001595855">
    <property type="component" value="Unassembled WGS sequence"/>
</dbReference>
<evidence type="ECO:0000313" key="6">
    <source>
        <dbReference type="Proteomes" id="UP001595855"/>
    </source>
</evidence>
<reference evidence="6" key="1">
    <citation type="journal article" date="2019" name="Int. J. Syst. Evol. Microbiol.">
        <title>The Global Catalogue of Microorganisms (GCM) 10K type strain sequencing project: providing services to taxonomists for standard genome sequencing and annotation.</title>
        <authorList>
            <consortium name="The Broad Institute Genomics Platform"/>
            <consortium name="The Broad Institute Genome Sequencing Center for Infectious Disease"/>
            <person name="Wu L."/>
            <person name="Ma J."/>
        </authorList>
    </citation>
    <scope>NUCLEOTIDE SEQUENCE [LARGE SCALE GENOMIC DNA]</scope>
    <source>
        <strain evidence="6">CGMCC 4.1542</strain>
    </source>
</reference>
<keyword evidence="6" id="KW-1185">Reference proteome</keyword>
<feature type="region of interest" description="Disordered" evidence="3">
    <location>
        <begin position="286"/>
        <end position="388"/>
    </location>
</feature>
<dbReference type="SUPFAM" id="SSF51445">
    <property type="entry name" value="(Trans)glycosidases"/>
    <property type="match status" value="1"/>
</dbReference>